<evidence type="ECO:0000313" key="10">
    <source>
        <dbReference type="Proteomes" id="UP000198916"/>
    </source>
</evidence>
<dbReference type="AlphaFoldDB" id="A0A1H7THE4"/>
<comment type="similarity">
    <text evidence="2">Belongs to the SusD family.</text>
</comment>
<feature type="region of interest" description="Disordered" evidence="6">
    <location>
        <begin position="534"/>
        <end position="555"/>
    </location>
</feature>
<evidence type="ECO:0000256" key="4">
    <source>
        <dbReference type="ARBA" id="ARBA00023136"/>
    </source>
</evidence>
<reference evidence="10" key="1">
    <citation type="submission" date="2016-10" db="EMBL/GenBank/DDBJ databases">
        <authorList>
            <person name="Varghese N."/>
            <person name="Submissions S."/>
        </authorList>
    </citation>
    <scope>NUCLEOTIDE SEQUENCE [LARGE SCALE GENOMIC DNA]</scope>
    <source>
        <strain evidence="10">Jip14</strain>
    </source>
</reference>
<dbReference type="Pfam" id="PF07980">
    <property type="entry name" value="SusD_RagB"/>
    <property type="match status" value="1"/>
</dbReference>
<dbReference type="OrthoDB" id="5694214at2"/>
<keyword evidence="4" id="KW-0472">Membrane</keyword>
<keyword evidence="3" id="KW-0732">Signal</keyword>
<dbReference type="Pfam" id="PF14322">
    <property type="entry name" value="SusD-like_3"/>
    <property type="match status" value="1"/>
</dbReference>
<feature type="domain" description="RagB/SusD" evidence="7">
    <location>
        <begin position="329"/>
        <end position="554"/>
    </location>
</feature>
<comment type="subcellular location">
    <subcellularLocation>
        <location evidence="1">Cell outer membrane</location>
    </subcellularLocation>
</comment>
<evidence type="ECO:0000256" key="6">
    <source>
        <dbReference type="SAM" id="MobiDB-lite"/>
    </source>
</evidence>
<evidence type="ECO:0000259" key="7">
    <source>
        <dbReference type="Pfam" id="PF07980"/>
    </source>
</evidence>
<gene>
    <name evidence="9" type="ORF">SAMN05421740_11172</name>
</gene>
<organism evidence="9 10">
    <name type="scientific">Parapedobacter koreensis</name>
    <dbReference type="NCBI Taxonomy" id="332977"/>
    <lineage>
        <taxon>Bacteria</taxon>
        <taxon>Pseudomonadati</taxon>
        <taxon>Bacteroidota</taxon>
        <taxon>Sphingobacteriia</taxon>
        <taxon>Sphingobacteriales</taxon>
        <taxon>Sphingobacteriaceae</taxon>
        <taxon>Parapedobacter</taxon>
    </lineage>
</organism>
<dbReference type="SUPFAM" id="SSF48452">
    <property type="entry name" value="TPR-like"/>
    <property type="match status" value="1"/>
</dbReference>
<dbReference type="GO" id="GO:0009279">
    <property type="term" value="C:cell outer membrane"/>
    <property type="evidence" value="ECO:0007669"/>
    <property type="project" value="UniProtKB-SubCell"/>
</dbReference>
<dbReference type="InterPro" id="IPR012944">
    <property type="entry name" value="SusD_RagB_dom"/>
</dbReference>
<evidence type="ECO:0000256" key="1">
    <source>
        <dbReference type="ARBA" id="ARBA00004442"/>
    </source>
</evidence>
<evidence type="ECO:0000256" key="5">
    <source>
        <dbReference type="ARBA" id="ARBA00023237"/>
    </source>
</evidence>
<feature type="domain" description="SusD-like N-terminal" evidence="8">
    <location>
        <begin position="91"/>
        <end position="217"/>
    </location>
</feature>
<protein>
    <submittedName>
        <fullName evidence="9">RagB/SusD domain-containing protein</fullName>
    </submittedName>
</protein>
<accession>A0A1H7THE4</accession>
<evidence type="ECO:0000259" key="8">
    <source>
        <dbReference type="Pfam" id="PF14322"/>
    </source>
</evidence>
<name>A0A1H7THE4_9SPHI</name>
<keyword evidence="5" id="KW-0998">Cell outer membrane</keyword>
<evidence type="ECO:0000256" key="3">
    <source>
        <dbReference type="ARBA" id="ARBA00022729"/>
    </source>
</evidence>
<dbReference type="InterPro" id="IPR011990">
    <property type="entry name" value="TPR-like_helical_dom_sf"/>
</dbReference>
<keyword evidence="10" id="KW-1185">Reference proteome</keyword>
<dbReference type="RefSeq" id="WP_090608640.1">
    <property type="nucleotide sequence ID" value="NZ_FNZR01000011.1"/>
</dbReference>
<proteinExistence type="inferred from homology"/>
<dbReference type="Gene3D" id="1.25.40.390">
    <property type="match status" value="1"/>
</dbReference>
<sequence>MKTVNCFILTLVIASFFSCSKLLEEDVRSQITDNHLGTAGGWLEGVNASYSFLRSFYGIDENGATVTVFGTDEFTNGFDGGLKSFNFYDFGLNPRNGVVNSLWNNLYIAINTCNAVISRAPEVTGLADDLKDIRLAEVRFLRAQYYFLLVQLFGPVHLTLEEVQGVQTAATRAPVGDIYAAIIADLAFALERLPAVASDYGRATKPATEHLLAKVYLTKASTAAQQPDDYANAANYASSVIDNYNFGLLDDFADVFEQGEGEKNAEVIWSIQNSKNFITAGQTACCDGGNTLHTYFLMKYDDLPGMQRDIENGRPWARFRPTRFTLEQLFDRTLDDRYDKSFKRVFYANRPGTYTINGRQVTLNTGDTAVFVSDREWSAAELSRVNYNVFPPSRQNERVYPTLTKFLDPDRPDPQEMRGSRDFIVFRLAETYLLAAEALVMDNKPEEAVAYVNAVRRRAAKKGNTPDETLANQLEMEVRADQVDIDFILDERARELLGEMMRWLDLVRTGKLVERVRMYNPDAANNIQPFHALRPIPQDQIDRTDTEFPQNEGYQ</sequence>
<evidence type="ECO:0000313" key="9">
    <source>
        <dbReference type="EMBL" id="SEL84241.1"/>
    </source>
</evidence>
<dbReference type="PROSITE" id="PS51257">
    <property type="entry name" value="PROKAR_LIPOPROTEIN"/>
    <property type="match status" value="1"/>
</dbReference>
<evidence type="ECO:0000256" key="2">
    <source>
        <dbReference type="ARBA" id="ARBA00006275"/>
    </source>
</evidence>
<dbReference type="EMBL" id="FNZR01000011">
    <property type="protein sequence ID" value="SEL84241.1"/>
    <property type="molecule type" value="Genomic_DNA"/>
</dbReference>
<dbReference type="InterPro" id="IPR033985">
    <property type="entry name" value="SusD-like_N"/>
</dbReference>
<dbReference type="STRING" id="332977.SAMN05421740_11172"/>
<dbReference type="Proteomes" id="UP000198916">
    <property type="component" value="Unassembled WGS sequence"/>
</dbReference>